<feature type="compositionally biased region" description="Basic residues" evidence="1">
    <location>
        <begin position="67"/>
        <end position="76"/>
    </location>
</feature>
<feature type="compositionally biased region" description="Polar residues" evidence="1">
    <location>
        <begin position="52"/>
        <end position="66"/>
    </location>
</feature>
<protein>
    <submittedName>
        <fullName evidence="3">Uncharacterized protein</fullName>
    </submittedName>
</protein>
<dbReference type="PANTHER" id="PTHR37615">
    <property type="entry name" value="NUCLEOPORIN NUP159-LIKE"/>
    <property type="match status" value="1"/>
</dbReference>
<evidence type="ECO:0000313" key="4">
    <source>
        <dbReference type="Proteomes" id="UP001291623"/>
    </source>
</evidence>
<evidence type="ECO:0000256" key="2">
    <source>
        <dbReference type="SAM" id="Phobius"/>
    </source>
</evidence>
<feature type="region of interest" description="Disordered" evidence="1">
    <location>
        <begin position="49"/>
        <end position="136"/>
    </location>
</feature>
<name>A0AAE1RGR1_9SOLA</name>
<keyword evidence="2" id="KW-0812">Transmembrane</keyword>
<keyword evidence="4" id="KW-1185">Reference proteome</keyword>
<feature type="compositionally biased region" description="Basic and acidic residues" evidence="1">
    <location>
        <begin position="77"/>
        <end position="115"/>
    </location>
</feature>
<evidence type="ECO:0000313" key="3">
    <source>
        <dbReference type="EMBL" id="KAK4351980.1"/>
    </source>
</evidence>
<reference evidence="3" key="1">
    <citation type="submission" date="2023-12" db="EMBL/GenBank/DDBJ databases">
        <title>Genome assembly of Anisodus tanguticus.</title>
        <authorList>
            <person name="Wang Y.-J."/>
        </authorList>
    </citation>
    <scope>NUCLEOTIDE SEQUENCE</scope>
    <source>
        <strain evidence="3">KB-2021</strain>
        <tissue evidence="3">Leaf</tissue>
    </source>
</reference>
<dbReference type="PANTHER" id="PTHR37615:SF1">
    <property type="entry name" value="NUCLEOPORIN NUP159-LIKE"/>
    <property type="match status" value="1"/>
</dbReference>
<evidence type="ECO:0000256" key="1">
    <source>
        <dbReference type="SAM" id="MobiDB-lite"/>
    </source>
</evidence>
<gene>
    <name evidence="3" type="ORF">RND71_027498</name>
</gene>
<dbReference type="AlphaFoldDB" id="A0AAE1RGR1"/>
<proteinExistence type="predicted"/>
<accession>A0AAE1RGR1</accession>
<keyword evidence="2" id="KW-0472">Membrane</keyword>
<feature type="transmembrane region" description="Helical" evidence="2">
    <location>
        <begin position="12"/>
        <end position="32"/>
    </location>
</feature>
<comment type="caution">
    <text evidence="3">The sequence shown here is derived from an EMBL/GenBank/DDBJ whole genome shotgun (WGS) entry which is preliminary data.</text>
</comment>
<sequence length="136" mass="15734">MASKYNNKSSRNIRSILIYYVYSLILLEIVLMGKKKVVKKTKELSVAIAESSAMSGDSQQQKQQITPRKRGRPRKIIVKDEDVSAELKKLKTSEVEESENKQGEKKKEEEEKLLEPQKQQPTRSRARRKSKPRKSC</sequence>
<keyword evidence="2" id="KW-1133">Transmembrane helix</keyword>
<feature type="compositionally biased region" description="Basic residues" evidence="1">
    <location>
        <begin position="124"/>
        <end position="136"/>
    </location>
</feature>
<dbReference type="EMBL" id="JAVYJV010000015">
    <property type="protein sequence ID" value="KAK4351980.1"/>
    <property type="molecule type" value="Genomic_DNA"/>
</dbReference>
<organism evidence="3 4">
    <name type="scientific">Anisodus tanguticus</name>
    <dbReference type="NCBI Taxonomy" id="243964"/>
    <lineage>
        <taxon>Eukaryota</taxon>
        <taxon>Viridiplantae</taxon>
        <taxon>Streptophyta</taxon>
        <taxon>Embryophyta</taxon>
        <taxon>Tracheophyta</taxon>
        <taxon>Spermatophyta</taxon>
        <taxon>Magnoliopsida</taxon>
        <taxon>eudicotyledons</taxon>
        <taxon>Gunneridae</taxon>
        <taxon>Pentapetalae</taxon>
        <taxon>asterids</taxon>
        <taxon>lamiids</taxon>
        <taxon>Solanales</taxon>
        <taxon>Solanaceae</taxon>
        <taxon>Solanoideae</taxon>
        <taxon>Hyoscyameae</taxon>
        <taxon>Anisodus</taxon>
    </lineage>
</organism>
<dbReference type="Proteomes" id="UP001291623">
    <property type="component" value="Unassembled WGS sequence"/>
</dbReference>